<accession>A0AAV0YJX3</accession>
<sequence length="241" mass="27541">MRSQEEEAGEKGRRRKENIQTEVDDDVLITQIMNKILSNVTKTQKQTDDVEEETENIEESTVKRTLATNNKKKNKEKIEHVKETMITTKKSGAKRKKVESNHAKKNTLKRKPVTASDSEYDVEANVLDIVSSTRKKIGGRKIHVNVHDAPLNNVSFHTEGNVKKMEYICQIRVALEREISKNALGGHEVLKLLKEYGLMKIVSDIGPCYEKLIMEFIVNISLECNEEGNEEFKKVYVRGVV</sequence>
<feature type="region of interest" description="Disordered" evidence="1">
    <location>
        <begin position="88"/>
        <end position="112"/>
    </location>
</feature>
<evidence type="ECO:0000313" key="2">
    <source>
        <dbReference type="EMBL" id="CAI8584802.1"/>
    </source>
</evidence>
<keyword evidence="3" id="KW-1185">Reference proteome</keyword>
<dbReference type="EMBL" id="CATIWC010002412">
    <property type="protein sequence ID" value="CAI8584802.1"/>
    <property type="molecule type" value="Genomic_DNA"/>
</dbReference>
<name>A0AAV0YJX3_VICFA</name>
<reference evidence="2 3" key="1">
    <citation type="submission" date="2023-01" db="EMBL/GenBank/DDBJ databases">
        <authorList>
            <person name="Kreplak J."/>
        </authorList>
    </citation>
    <scope>NUCLEOTIDE SEQUENCE [LARGE SCALE GENOMIC DNA]</scope>
</reference>
<dbReference type="AlphaFoldDB" id="A0AAV0YJX3"/>
<gene>
    <name evidence="2" type="ORF">VFH_U093280</name>
</gene>
<feature type="region of interest" description="Disordered" evidence="1">
    <location>
        <begin position="1"/>
        <end position="24"/>
    </location>
</feature>
<evidence type="ECO:0000256" key="1">
    <source>
        <dbReference type="SAM" id="MobiDB-lite"/>
    </source>
</evidence>
<protein>
    <submittedName>
        <fullName evidence="2">Uncharacterized protein</fullName>
    </submittedName>
</protein>
<proteinExistence type="predicted"/>
<evidence type="ECO:0000313" key="3">
    <source>
        <dbReference type="Proteomes" id="UP001157006"/>
    </source>
</evidence>
<feature type="compositionally biased region" description="Basic residues" evidence="1">
    <location>
        <begin position="91"/>
        <end position="112"/>
    </location>
</feature>
<organism evidence="2 3">
    <name type="scientific">Vicia faba</name>
    <name type="common">Broad bean</name>
    <name type="synonym">Faba vulgaris</name>
    <dbReference type="NCBI Taxonomy" id="3906"/>
    <lineage>
        <taxon>Eukaryota</taxon>
        <taxon>Viridiplantae</taxon>
        <taxon>Streptophyta</taxon>
        <taxon>Embryophyta</taxon>
        <taxon>Tracheophyta</taxon>
        <taxon>Spermatophyta</taxon>
        <taxon>Magnoliopsida</taxon>
        <taxon>eudicotyledons</taxon>
        <taxon>Gunneridae</taxon>
        <taxon>Pentapetalae</taxon>
        <taxon>rosids</taxon>
        <taxon>fabids</taxon>
        <taxon>Fabales</taxon>
        <taxon>Fabaceae</taxon>
        <taxon>Papilionoideae</taxon>
        <taxon>50 kb inversion clade</taxon>
        <taxon>NPAAA clade</taxon>
        <taxon>Hologalegina</taxon>
        <taxon>IRL clade</taxon>
        <taxon>Fabeae</taxon>
        <taxon>Vicia</taxon>
    </lineage>
</organism>
<comment type="caution">
    <text evidence="2">The sequence shown here is derived from an EMBL/GenBank/DDBJ whole genome shotgun (WGS) entry which is preliminary data.</text>
</comment>
<dbReference type="Proteomes" id="UP001157006">
    <property type="component" value="Unassembled WGS sequence"/>
</dbReference>